<dbReference type="Pfam" id="PF06866">
    <property type="entry name" value="DUF1256"/>
    <property type="match status" value="1"/>
</dbReference>
<proteinExistence type="predicted"/>
<dbReference type="SUPFAM" id="SSF53163">
    <property type="entry name" value="HybD-like"/>
    <property type="match status" value="1"/>
</dbReference>
<dbReference type="InterPro" id="IPR023430">
    <property type="entry name" value="Pept_HybD-like_dom_sf"/>
</dbReference>
<gene>
    <name evidence="1" type="ordered locus">Dtox_4360</name>
</gene>
<dbReference type="Proteomes" id="UP000002217">
    <property type="component" value="Chromosome"/>
</dbReference>
<dbReference type="InterPro" id="IPR009665">
    <property type="entry name" value="YyaC"/>
</dbReference>
<dbReference type="HOGENOM" id="CLU_104063_1_0_9"/>
<dbReference type="OrthoDB" id="9815953at2"/>
<dbReference type="AlphaFoldDB" id="C8W055"/>
<dbReference type="EMBL" id="CP001720">
    <property type="protein sequence ID" value="ACV65023.1"/>
    <property type="molecule type" value="Genomic_DNA"/>
</dbReference>
<name>C8W055_DESAS</name>
<organism evidence="1 2">
    <name type="scientific">Desulfofarcimen acetoxidans (strain ATCC 49208 / DSM 771 / KCTC 5769 / VKM B-1644 / 5575)</name>
    <name type="common">Desulfotomaculum acetoxidans</name>
    <dbReference type="NCBI Taxonomy" id="485916"/>
    <lineage>
        <taxon>Bacteria</taxon>
        <taxon>Bacillati</taxon>
        <taxon>Bacillota</taxon>
        <taxon>Clostridia</taxon>
        <taxon>Eubacteriales</taxon>
        <taxon>Peptococcaceae</taxon>
        <taxon>Desulfofarcimen</taxon>
    </lineage>
</organism>
<reference evidence="1 2" key="1">
    <citation type="journal article" date="2009" name="Stand. Genomic Sci.">
        <title>Complete genome sequence of Desulfotomaculum acetoxidans type strain (5575).</title>
        <authorList>
            <person name="Spring S."/>
            <person name="Lapidus A."/>
            <person name="Schroder M."/>
            <person name="Gleim D."/>
            <person name="Sims D."/>
            <person name="Meincke L."/>
            <person name="Glavina Del Rio T."/>
            <person name="Tice H."/>
            <person name="Copeland A."/>
            <person name="Cheng J.F."/>
            <person name="Lucas S."/>
            <person name="Chen F."/>
            <person name="Nolan M."/>
            <person name="Bruce D."/>
            <person name="Goodwin L."/>
            <person name="Pitluck S."/>
            <person name="Ivanova N."/>
            <person name="Mavromatis K."/>
            <person name="Mikhailova N."/>
            <person name="Pati A."/>
            <person name="Chen A."/>
            <person name="Palaniappan K."/>
            <person name="Land M."/>
            <person name="Hauser L."/>
            <person name="Chang Y.J."/>
            <person name="Jeffries C.D."/>
            <person name="Chain P."/>
            <person name="Saunders E."/>
            <person name="Brettin T."/>
            <person name="Detter J.C."/>
            <person name="Goker M."/>
            <person name="Bristow J."/>
            <person name="Eisen J.A."/>
            <person name="Markowitz V."/>
            <person name="Hugenholtz P."/>
            <person name="Kyrpides N.C."/>
            <person name="Klenk H.P."/>
            <person name="Han C."/>
        </authorList>
    </citation>
    <scope>NUCLEOTIDE SEQUENCE [LARGE SCALE GENOMIC DNA]</scope>
    <source>
        <strain evidence="2">ATCC 49208 / DSM 771 / VKM B-1644</strain>
    </source>
</reference>
<accession>C8W055</accession>
<evidence type="ECO:0000313" key="2">
    <source>
        <dbReference type="Proteomes" id="UP000002217"/>
    </source>
</evidence>
<keyword evidence="2" id="KW-1185">Reference proteome</keyword>
<evidence type="ECO:0000313" key="1">
    <source>
        <dbReference type="EMBL" id="ACV65023.1"/>
    </source>
</evidence>
<dbReference type="eggNOG" id="ENOG50313RY">
    <property type="taxonomic scope" value="Bacteria"/>
</dbReference>
<protein>
    <submittedName>
        <fullName evidence="1">Sporulation protein YyaC</fullName>
    </submittedName>
</protein>
<dbReference type="STRING" id="485916.Dtox_4360"/>
<dbReference type="KEGG" id="dae:Dtox_4360"/>
<dbReference type="RefSeq" id="WP_015759692.1">
    <property type="nucleotide sequence ID" value="NC_013216.1"/>
</dbReference>
<dbReference type="NCBIfam" id="TIGR02841">
    <property type="entry name" value="spore_YyaC"/>
    <property type="match status" value="1"/>
</dbReference>
<sequence>MLVKKPANKSSIENIKLHVEDPAAIEKFSWNLIERLHSYGVTNNTHVILLCIGTDRSTGDCLGPLIGTKLSSIDQKFFNIYGTLENPVHASNLDEIIEYICDNYPGAFIIAVDACLGRLENVGCVNIGDGSLQPGAGVNKKLPAVGHIHITGIVNVAGFMEYLVLQNTRLNIVMRMANLVVDGLKFAALNYQKAKIQGS</sequence>